<feature type="region of interest" description="Disordered" evidence="1">
    <location>
        <begin position="1"/>
        <end position="36"/>
    </location>
</feature>
<organism evidence="2 3">
    <name type="scientific">Vigna mungo</name>
    <name type="common">Black gram</name>
    <name type="synonym">Phaseolus mungo</name>
    <dbReference type="NCBI Taxonomy" id="3915"/>
    <lineage>
        <taxon>Eukaryota</taxon>
        <taxon>Viridiplantae</taxon>
        <taxon>Streptophyta</taxon>
        <taxon>Embryophyta</taxon>
        <taxon>Tracheophyta</taxon>
        <taxon>Spermatophyta</taxon>
        <taxon>Magnoliopsida</taxon>
        <taxon>eudicotyledons</taxon>
        <taxon>Gunneridae</taxon>
        <taxon>Pentapetalae</taxon>
        <taxon>rosids</taxon>
        <taxon>fabids</taxon>
        <taxon>Fabales</taxon>
        <taxon>Fabaceae</taxon>
        <taxon>Papilionoideae</taxon>
        <taxon>50 kb inversion clade</taxon>
        <taxon>NPAAA clade</taxon>
        <taxon>indigoferoid/millettioid clade</taxon>
        <taxon>Phaseoleae</taxon>
        <taxon>Vigna</taxon>
    </lineage>
</organism>
<sequence>MPKAGRESKWRGGGSNTQFEANNKFSMPIHDESSRQLKLEAEPHKKIQNNFQFIVVAFGKKRGPNILLLVRTDEKINSRFNFIIHSMGVAAQTQIQLELRFKIYEIEMDEKAVETRWMEVQRGAEREEDGRK</sequence>
<evidence type="ECO:0000256" key="1">
    <source>
        <dbReference type="SAM" id="MobiDB-lite"/>
    </source>
</evidence>
<dbReference type="AlphaFoldDB" id="A0AAQ3NZH0"/>
<evidence type="ECO:0000313" key="2">
    <source>
        <dbReference type="EMBL" id="WVZ19376.1"/>
    </source>
</evidence>
<accession>A0AAQ3NZH0</accession>
<reference evidence="2 3" key="1">
    <citation type="journal article" date="2023" name="Life. Sci Alliance">
        <title>Evolutionary insights into 3D genome organization and epigenetic landscape of Vigna mungo.</title>
        <authorList>
            <person name="Junaid A."/>
            <person name="Singh B."/>
            <person name="Bhatia S."/>
        </authorList>
    </citation>
    <scope>NUCLEOTIDE SEQUENCE [LARGE SCALE GENOMIC DNA]</scope>
    <source>
        <strain evidence="2">Urdbean</strain>
    </source>
</reference>
<proteinExistence type="predicted"/>
<evidence type="ECO:0000313" key="3">
    <source>
        <dbReference type="Proteomes" id="UP001374535"/>
    </source>
</evidence>
<feature type="compositionally biased region" description="Basic and acidic residues" evidence="1">
    <location>
        <begin position="1"/>
        <end position="10"/>
    </location>
</feature>
<dbReference type="EMBL" id="CP144699">
    <property type="protein sequence ID" value="WVZ19376.1"/>
    <property type="molecule type" value="Genomic_DNA"/>
</dbReference>
<dbReference type="Proteomes" id="UP001374535">
    <property type="component" value="Chromosome 2"/>
</dbReference>
<keyword evidence="3" id="KW-1185">Reference proteome</keyword>
<name>A0AAQ3NZH0_VIGMU</name>
<gene>
    <name evidence="2" type="ORF">V8G54_006698</name>
</gene>
<protein>
    <submittedName>
        <fullName evidence="2">Uncharacterized protein</fullName>
    </submittedName>
</protein>
<feature type="compositionally biased region" description="Polar residues" evidence="1">
    <location>
        <begin position="16"/>
        <end position="25"/>
    </location>
</feature>